<dbReference type="EMBL" id="CAWYQH010000102">
    <property type="protein sequence ID" value="CAK8686186.1"/>
    <property type="molecule type" value="Genomic_DNA"/>
</dbReference>
<keyword evidence="4" id="KW-0507">mRNA processing</keyword>
<evidence type="ECO:0000256" key="4">
    <source>
        <dbReference type="ARBA" id="ARBA00022664"/>
    </source>
</evidence>
<feature type="compositionally biased region" description="Polar residues" evidence="7">
    <location>
        <begin position="89"/>
        <end position="102"/>
    </location>
</feature>
<evidence type="ECO:0000259" key="8">
    <source>
        <dbReference type="PROSITE" id="PS50304"/>
    </source>
</evidence>
<keyword evidence="10" id="KW-1185">Reference proteome</keyword>
<evidence type="ECO:0000256" key="1">
    <source>
        <dbReference type="ARBA" id="ARBA00004123"/>
    </source>
</evidence>
<dbReference type="Pfam" id="PF00567">
    <property type="entry name" value="TUDOR"/>
    <property type="match status" value="1"/>
</dbReference>
<dbReference type="CDD" id="cd21182">
    <property type="entry name" value="Tudor_SMN_SPF30-like"/>
    <property type="match status" value="1"/>
</dbReference>
<dbReference type="Gene3D" id="3.40.190.10">
    <property type="entry name" value="Periplasmic binding protein-like II"/>
    <property type="match status" value="1"/>
</dbReference>
<dbReference type="InterPro" id="IPR002999">
    <property type="entry name" value="Tudor"/>
</dbReference>
<evidence type="ECO:0000256" key="6">
    <source>
        <dbReference type="ARBA" id="ARBA00023242"/>
    </source>
</evidence>
<dbReference type="PANTHER" id="PTHR39267:SF1">
    <property type="entry name" value="SURVIVAL MOTOR NEURON PROTEIN"/>
    <property type="match status" value="1"/>
</dbReference>
<dbReference type="CDD" id="cd22852">
    <property type="entry name" value="SMN_C"/>
    <property type="match status" value="1"/>
</dbReference>
<sequence length="330" mass="36669">MLISMSAKKKTVQFHRTKTGFEEFDPENWCDLTLAEGYDKSVLPYNEDVDMIEPDGLVLGADCCVESSFDTTGDAGEVVWSRSSGVTIVKDGNQQSRQNTEQPAGGADPTTTNLKRKKKKNKGRRKKKQFRGQVQGRNSTQWKAGDDCMALYEDDGLYYRATITEVHENEGLVLVNYNDYNEDDAIAVKDIYPASLWENAGINVTQPTSSARSTTDNNFLKPTTKAKKTFKVVDNSDQRSSSNFHSFQNNLPGADFMATPGGEFTPPAFPFAPPTMQNGFIQSNLFENVAQSKEALSKMLTSWYMAGYHTGYYRGFTASPTASNLKNKPP</sequence>
<dbReference type="Proteomes" id="UP001642483">
    <property type="component" value="Unassembled WGS sequence"/>
</dbReference>
<dbReference type="Gene3D" id="2.30.30.140">
    <property type="match status" value="1"/>
</dbReference>
<dbReference type="InterPro" id="IPR040424">
    <property type="entry name" value="Smn1"/>
</dbReference>
<comment type="similarity">
    <text evidence="3">Belongs to the SMN family.</text>
</comment>
<reference evidence="9 10" key="1">
    <citation type="submission" date="2024-02" db="EMBL/GenBank/DDBJ databases">
        <authorList>
            <person name="Daric V."/>
            <person name="Darras S."/>
        </authorList>
    </citation>
    <scope>NUCLEOTIDE SEQUENCE [LARGE SCALE GENOMIC DNA]</scope>
</reference>
<protein>
    <recommendedName>
        <fullName evidence="8">Tudor domain-containing protein</fullName>
    </recommendedName>
</protein>
<accession>A0ABP0G2W2</accession>
<evidence type="ECO:0000313" key="10">
    <source>
        <dbReference type="Proteomes" id="UP001642483"/>
    </source>
</evidence>
<comment type="subcellular location">
    <subcellularLocation>
        <location evidence="1">Nucleus</location>
    </subcellularLocation>
    <subcellularLocation>
        <location evidence="2">Perikaryon</location>
    </subcellularLocation>
</comment>
<keyword evidence="6" id="KW-0539">Nucleus</keyword>
<feature type="domain" description="Tudor" evidence="8">
    <location>
        <begin position="141"/>
        <end position="201"/>
    </location>
</feature>
<gene>
    <name evidence="9" type="ORF">CVLEPA_LOCUS18145</name>
</gene>
<proteinExistence type="inferred from homology"/>
<comment type="caution">
    <text evidence="9">The sequence shown here is derived from an EMBL/GenBank/DDBJ whole genome shotgun (WGS) entry which is preliminary data.</text>
</comment>
<evidence type="ECO:0000256" key="5">
    <source>
        <dbReference type="ARBA" id="ARBA00023187"/>
    </source>
</evidence>
<evidence type="ECO:0000256" key="7">
    <source>
        <dbReference type="SAM" id="MobiDB-lite"/>
    </source>
</evidence>
<dbReference type="PANTHER" id="PTHR39267">
    <property type="entry name" value="SURVIVAL MOTOR NEURON-LIKE PROTEIN 1"/>
    <property type="match status" value="1"/>
</dbReference>
<evidence type="ECO:0000313" key="9">
    <source>
        <dbReference type="EMBL" id="CAK8686186.1"/>
    </source>
</evidence>
<dbReference type="SUPFAM" id="SSF63748">
    <property type="entry name" value="Tudor/PWWP/MBT"/>
    <property type="match status" value="1"/>
</dbReference>
<feature type="region of interest" description="Disordered" evidence="7">
    <location>
        <begin position="89"/>
        <end position="141"/>
    </location>
</feature>
<keyword evidence="5" id="KW-0508">mRNA splicing</keyword>
<evidence type="ECO:0000256" key="2">
    <source>
        <dbReference type="ARBA" id="ARBA00004484"/>
    </source>
</evidence>
<evidence type="ECO:0000256" key="3">
    <source>
        <dbReference type="ARBA" id="ARBA00005371"/>
    </source>
</evidence>
<name>A0ABP0G2W2_CLALP</name>
<dbReference type="Pfam" id="PF20635">
    <property type="entry name" value="SMN_YG-box"/>
    <property type="match status" value="1"/>
</dbReference>
<dbReference type="InterPro" id="IPR047313">
    <property type="entry name" value="SMN_C"/>
</dbReference>
<feature type="compositionally biased region" description="Basic residues" evidence="7">
    <location>
        <begin position="114"/>
        <end position="130"/>
    </location>
</feature>
<dbReference type="SMART" id="SM00333">
    <property type="entry name" value="TUDOR"/>
    <property type="match status" value="1"/>
</dbReference>
<dbReference type="PROSITE" id="PS50304">
    <property type="entry name" value="TUDOR"/>
    <property type="match status" value="1"/>
</dbReference>
<organism evidence="9 10">
    <name type="scientific">Clavelina lepadiformis</name>
    <name type="common">Light-bulb sea squirt</name>
    <name type="synonym">Ascidia lepadiformis</name>
    <dbReference type="NCBI Taxonomy" id="159417"/>
    <lineage>
        <taxon>Eukaryota</taxon>
        <taxon>Metazoa</taxon>
        <taxon>Chordata</taxon>
        <taxon>Tunicata</taxon>
        <taxon>Ascidiacea</taxon>
        <taxon>Aplousobranchia</taxon>
        <taxon>Clavelinidae</taxon>
        <taxon>Clavelina</taxon>
    </lineage>
</organism>